<dbReference type="EMBL" id="PJQM01007480">
    <property type="protein sequence ID" value="RCH78125.1"/>
    <property type="molecule type" value="Genomic_DNA"/>
</dbReference>
<dbReference type="InterPro" id="IPR005399">
    <property type="entry name" value="K_chnl_volt-dep_bsu_KCNAB-rel"/>
</dbReference>
<dbReference type="PANTHER" id="PTHR43150">
    <property type="entry name" value="HYPERKINETIC, ISOFORM M"/>
    <property type="match status" value="1"/>
</dbReference>
<dbReference type="PRINTS" id="PR01577">
    <property type="entry name" value="KCNABCHANNEL"/>
</dbReference>
<reference evidence="5 6" key="1">
    <citation type="journal article" date="2018" name="G3 (Bethesda)">
        <title>Phylogenetic and Phylogenomic Definition of Rhizopus Species.</title>
        <authorList>
            <person name="Gryganskyi A.P."/>
            <person name="Golan J."/>
            <person name="Dolatabadi S."/>
            <person name="Mondo S."/>
            <person name="Robb S."/>
            <person name="Idnurm A."/>
            <person name="Muszewska A."/>
            <person name="Steczkiewicz K."/>
            <person name="Masonjones S."/>
            <person name="Liao H.L."/>
            <person name="Gajdeczka M.T."/>
            <person name="Anike F."/>
            <person name="Vuek A."/>
            <person name="Anishchenko I.M."/>
            <person name="Voigt K."/>
            <person name="de Hoog G.S."/>
            <person name="Smith M.E."/>
            <person name="Heitman J."/>
            <person name="Vilgalys R."/>
            <person name="Stajich J.E."/>
        </authorList>
    </citation>
    <scope>NUCLEOTIDE SEQUENCE [LARGE SCALE GENOMIC DNA]</scope>
    <source>
        <strain evidence="5 6">LSU 92-RS-03</strain>
    </source>
</reference>
<evidence type="ECO:0000313" key="5">
    <source>
        <dbReference type="EMBL" id="RCH78125.1"/>
    </source>
</evidence>
<dbReference type="SUPFAM" id="SSF51430">
    <property type="entry name" value="NAD(P)-linked oxidoreductase"/>
    <property type="match status" value="1"/>
</dbReference>
<name>A0A367IKC1_RHIST</name>
<sequence length="211" mass="23952">PDTPMEEIVRAFNWCIDKGMALYWGTSEWPAYLITEAMSVASRLNMIAPITESPQYNMMNRERIEKEYLPMYQKYKLGTCIWSPLASGLLSGKYNDGIVPPYTRMAIQDHPVINRLRAGFFSEEGRRKLEKIKIVCGMAQRLGCTPAQLGIAWCLKNPHVTSVIIGASTPQQAKENIQALNKRSLLNDEVMHELDRILGNVPEGVFDFRKS</sequence>
<dbReference type="STRING" id="4846.A0A367IKC1"/>
<proteinExistence type="inferred from homology"/>
<gene>
    <name evidence="5" type="ORF">CU098_002413</name>
</gene>
<dbReference type="InterPro" id="IPR023210">
    <property type="entry name" value="NADP_OxRdtase_dom"/>
</dbReference>
<dbReference type="InterPro" id="IPR036812">
    <property type="entry name" value="NAD(P)_OxRdtase_dom_sf"/>
</dbReference>
<protein>
    <recommendedName>
        <fullName evidence="4">NADP-dependent oxidoreductase domain-containing protein</fullName>
    </recommendedName>
</protein>
<feature type="non-terminal residue" evidence="5">
    <location>
        <position position="1"/>
    </location>
</feature>
<evidence type="ECO:0000259" key="4">
    <source>
        <dbReference type="Pfam" id="PF00248"/>
    </source>
</evidence>
<evidence type="ECO:0000313" key="6">
    <source>
        <dbReference type="Proteomes" id="UP000253551"/>
    </source>
</evidence>
<accession>A0A367IKC1</accession>
<keyword evidence="3" id="KW-0560">Oxidoreductase</keyword>
<keyword evidence="6" id="KW-1185">Reference proteome</keyword>
<dbReference type="OrthoDB" id="1720422at2759"/>
<evidence type="ECO:0000256" key="2">
    <source>
        <dbReference type="ARBA" id="ARBA00022857"/>
    </source>
</evidence>
<dbReference type="Pfam" id="PF00248">
    <property type="entry name" value="Aldo_ket_red"/>
    <property type="match status" value="1"/>
</dbReference>
<comment type="caution">
    <text evidence="5">The sequence shown here is derived from an EMBL/GenBank/DDBJ whole genome shotgun (WGS) entry which is preliminary data.</text>
</comment>
<organism evidence="5 6">
    <name type="scientific">Rhizopus stolonifer</name>
    <name type="common">Rhizopus nigricans</name>
    <dbReference type="NCBI Taxonomy" id="4846"/>
    <lineage>
        <taxon>Eukaryota</taxon>
        <taxon>Fungi</taxon>
        <taxon>Fungi incertae sedis</taxon>
        <taxon>Mucoromycota</taxon>
        <taxon>Mucoromycotina</taxon>
        <taxon>Mucoromycetes</taxon>
        <taxon>Mucorales</taxon>
        <taxon>Mucorineae</taxon>
        <taxon>Rhizopodaceae</taxon>
        <taxon>Rhizopus</taxon>
    </lineage>
</organism>
<evidence type="ECO:0000256" key="1">
    <source>
        <dbReference type="ARBA" id="ARBA00006515"/>
    </source>
</evidence>
<dbReference type="PANTHER" id="PTHR43150:SF2">
    <property type="entry name" value="HYPERKINETIC, ISOFORM M"/>
    <property type="match status" value="1"/>
</dbReference>
<keyword evidence="2" id="KW-0521">NADP</keyword>
<dbReference type="AlphaFoldDB" id="A0A367IKC1"/>
<feature type="domain" description="NADP-dependent oxidoreductase" evidence="4">
    <location>
        <begin position="1"/>
        <end position="197"/>
    </location>
</feature>
<dbReference type="GO" id="GO:0016491">
    <property type="term" value="F:oxidoreductase activity"/>
    <property type="evidence" value="ECO:0007669"/>
    <property type="project" value="UniProtKB-KW"/>
</dbReference>
<evidence type="ECO:0000256" key="3">
    <source>
        <dbReference type="ARBA" id="ARBA00023002"/>
    </source>
</evidence>
<dbReference type="Proteomes" id="UP000253551">
    <property type="component" value="Unassembled WGS sequence"/>
</dbReference>
<dbReference type="Gene3D" id="3.20.20.100">
    <property type="entry name" value="NADP-dependent oxidoreductase domain"/>
    <property type="match status" value="1"/>
</dbReference>
<comment type="similarity">
    <text evidence="1">Belongs to the shaker potassium channel beta subunit family.</text>
</comment>